<feature type="transmembrane region" description="Helical" evidence="1">
    <location>
        <begin position="520"/>
        <end position="543"/>
    </location>
</feature>
<keyword evidence="1" id="KW-0812">Transmembrane</keyword>
<feature type="transmembrane region" description="Helical" evidence="1">
    <location>
        <begin position="449"/>
        <end position="470"/>
    </location>
</feature>
<dbReference type="AlphaFoldDB" id="A0A0J9RKM6"/>
<proteinExistence type="predicted"/>
<dbReference type="Proteomes" id="UP000035880">
    <property type="component" value="Chromosome 2R"/>
</dbReference>
<evidence type="ECO:0000313" key="2">
    <source>
        <dbReference type="EMBL" id="KMY96352.1"/>
    </source>
</evidence>
<dbReference type="OrthoDB" id="7841995at2759"/>
<keyword evidence="1" id="KW-0472">Membrane</keyword>
<sequence length="553" mass="64061">MLKSLEDELCYRTILLLEGDPNVECWQQSYFHDRVPVLSFKANENVYLKDGFNSKILALVCLNKGDEDTMRSLYSYLENMRDTPTILFAPSDSHIRDIFQECVTESMLNVLAFNDSSREFVYSFQAFPTLRVVRRRVKEVRRYFEPQLEDLGGCVLKVVPDGVMPRTLVYQGEDGELQMGGYLSQFIRNYVSTINASLQIRWDLFPEDGDFDMDTLTGSNHVDFPLGLNVLSIKTLQKDVAMEISSWFLMLPMEPSLPRARFFIKFGLSLYLIPMIIILAIVLRNAHRFEAGLTPSWRCCSMGNTVLRGVLAQVFVLPKGLSPKLMFVYGLLLVSGFFVSNYVIVYLTAWLIQPPTSDPVTDFEKMRCAKLKILMLPTEVDYLKSMRGAEYVDAHNDLFQAADSMDFQTQRMSMELHFAFPVTGTLWPLLRQAQVKLHRPIFRRSKELVFLPFVIMVMTMQNNSIFLSSLKRYRSRTSEAGLYLFWFKKSFSELVAIHKISYKEDWLYDSYSDLKWEDFLFAWLGFLGGATVSCLALLAEIGYHRWLWKRTHQ</sequence>
<reference evidence="2" key="2">
    <citation type="submission" date="2014-06" db="EMBL/GenBank/DDBJ databases">
        <authorList>
            <person name="Hu T."/>
            <person name="Eisen M.B."/>
            <person name="Thornton K.R."/>
            <person name="Andolfatto P."/>
        </authorList>
    </citation>
    <scope>NUCLEOTIDE SEQUENCE</scope>
    <source>
        <strain evidence="2">W501</strain>
    </source>
</reference>
<organism evidence="2">
    <name type="scientific">Drosophila simulans</name>
    <name type="common">Fruit fly</name>
    <dbReference type="NCBI Taxonomy" id="7240"/>
    <lineage>
        <taxon>Eukaryota</taxon>
        <taxon>Metazoa</taxon>
        <taxon>Ecdysozoa</taxon>
        <taxon>Arthropoda</taxon>
        <taxon>Hexapoda</taxon>
        <taxon>Insecta</taxon>
        <taxon>Pterygota</taxon>
        <taxon>Neoptera</taxon>
        <taxon>Endopterygota</taxon>
        <taxon>Diptera</taxon>
        <taxon>Brachycera</taxon>
        <taxon>Muscomorpha</taxon>
        <taxon>Ephydroidea</taxon>
        <taxon>Drosophilidae</taxon>
        <taxon>Drosophila</taxon>
        <taxon>Sophophora</taxon>
    </lineage>
</organism>
<feature type="transmembrane region" description="Helical" evidence="1">
    <location>
        <begin position="327"/>
        <end position="352"/>
    </location>
</feature>
<protein>
    <recommendedName>
        <fullName evidence="3">Ionotropic glutamate receptor C-terminal domain-containing protein</fullName>
    </recommendedName>
</protein>
<reference evidence="2" key="1">
    <citation type="journal article" date="2013" name="Genome Res.">
        <title>A second-generation assembly of the Drosophila simulans genome provides new insights into patterns of lineage-specific divergence.</title>
        <authorList>
            <person name="Hu T.T."/>
            <person name="Eisen M.B."/>
            <person name="Thornton K.R."/>
            <person name="Andolfatto P."/>
        </authorList>
    </citation>
    <scope>NUCLEOTIDE SEQUENCE [LARGE SCALE GENOMIC DNA]</scope>
    <source>
        <strain evidence="2">W501</strain>
    </source>
</reference>
<dbReference type="KEGG" id="dsi:Dsimw501_GD27437"/>
<gene>
    <name evidence="2" type="primary">Dsim\GD27437</name>
    <name evidence="2" type="ORF">Dsimw501_GD27437</name>
</gene>
<evidence type="ECO:0008006" key="3">
    <source>
        <dbReference type="Google" id="ProtNLM"/>
    </source>
</evidence>
<dbReference type="EMBL" id="CM002911">
    <property type="protein sequence ID" value="KMY96352.1"/>
    <property type="molecule type" value="Genomic_DNA"/>
</dbReference>
<feature type="transmembrane region" description="Helical" evidence="1">
    <location>
        <begin position="262"/>
        <end position="283"/>
    </location>
</feature>
<reference evidence="2" key="3">
    <citation type="submission" date="2015-04" db="EMBL/GenBank/DDBJ databases">
        <authorList>
            <consortium name="FlyBase"/>
        </authorList>
    </citation>
    <scope>NUCLEOTIDE SEQUENCE</scope>
    <source>
        <strain evidence="2">W501</strain>
    </source>
</reference>
<keyword evidence="1" id="KW-1133">Transmembrane helix</keyword>
<evidence type="ECO:0000256" key="1">
    <source>
        <dbReference type="SAM" id="Phobius"/>
    </source>
</evidence>
<name>A0A0J9RKM6_DROSI</name>
<accession>A0A0J9RKM6</accession>